<dbReference type="Proteomes" id="UP001497382">
    <property type="component" value="Unassembled WGS sequence"/>
</dbReference>
<feature type="transmembrane region" description="Helical" evidence="1">
    <location>
        <begin position="51"/>
        <end position="71"/>
    </location>
</feature>
<dbReference type="AlphaFoldDB" id="A0AAV2ALM1"/>
<reference evidence="2 3" key="1">
    <citation type="submission" date="2024-04" db="EMBL/GenBank/DDBJ databases">
        <authorList>
            <person name="Rising A."/>
            <person name="Reimegard J."/>
            <person name="Sonavane S."/>
            <person name="Akerstrom W."/>
            <person name="Nylinder S."/>
            <person name="Hedman E."/>
            <person name="Kallberg Y."/>
        </authorList>
    </citation>
    <scope>NUCLEOTIDE SEQUENCE [LARGE SCALE GENOMIC DNA]</scope>
</reference>
<keyword evidence="1" id="KW-0472">Membrane</keyword>
<keyword evidence="3" id="KW-1185">Reference proteome</keyword>
<evidence type="ECO:0000313" key="2">
    <source>
        <dbReference type="EMBL" id="CAL1284571.1"/>
    </source>
</evidence>
<keyword evidence="1" id="KW-1133">Transmembrane helix</keyword>
<gene>
    <name evidence="2" type="ORF">LARSCL_LOCUS13226</name>
</gene>
<dbReference type="EMBL" id="CAXIEN010000181">
    <property type="protein sequence ID" value="CAL1284571.1"/>
    <property type="molecule type" value="Genomic_DNA"/>
</dbReference>
<organism evidence="2 3">
    <name type="scientific">Larinioides sclopetarius</name>
    <dbReference type="NCBI Taxonomy" id="280406"/>
    <lineage>
        <taxon>Eukaryota</taxon>
        <taxon>Metazoa</taxon>
        <taxon>Ecdysozoa</taxon>
        <taxon>Arthropoda</taxon>
        <taxon>Chelicerata</taxon>
        <taxon>Arachnida</taxon>
        <taxon>Araneae</taxon>
        <taxon>Araneomorphae</taxon>
        <taxon>Entelegynae</taxon>
        <taxon>Araneoidea</taxon>
        <taxon>Araneidae</taxon>
        <taxon>Larinioides</taxon>
    </lineage>
</organism>
<keyword evidence="1" id="KW-0812">Transmembrane</keyword>
<sequence>MVDHNENPDAENPQSRPKACIRSHSICPDILPFDQEPDIIQRKPWIRKTGVFLLASVFLVVAILFTIWWLVNKNYFKSRTAVEALNSTILKKHGEGGIH</sequence>
<protein>
    <submittedName>
        <fullName evidence="2">Uncharacterized protein</fullName>
    </submittedName>
</protein>
<name>A0AAV2ALM1_9ARAC</name>
<accession>A0AAV2ALM1</accession>
<comment type="caution">
    <text evidence="2">The sequence shown here is derived from an EMBL/GenBank/DDBJ whole genome shotgun (WGS) entry which is preliminary data.</text>
</comment>
<evidence type="ECO:0000313" key="3">
    <source>
        <dbReference type="Proteomes" id="UP001497382"/>
    </source>
</evidence>
<evidence type="ECO:0000256" key="1">
    <source>
        <dbReference type="SAM" id="Phobius"/>
    </source>
</evidence>
<proteinExistence type="predicted"/>